<evidence type="ECO:0000313" key="13">
    <source>
        <dbReference type="Proteomes" id="UP000005240"/>
    </source>
</evidence>
<dbReference type="PANTHER" id="PTHR13710:SF105">
    <property type="entry name" value="ATP-DEPENDENT DNA HELICASE Q1"/>
    <property type="match status" value="1"/>
</dbReference>
<feature type="region of interest" description="Disordered" evidence="8">
    <location>
        <begin position="610"/>
        <end position="706"/>
    </location>
</feature>
<dbReference type="InterPro" id="IPR014001">
    <property type="entry name" value="Helicase_ATP-bd"/>
</dbReference>
<feature type="compositionally biased region" description="Polar residues" evidence="8">
    <location>
        <begin position="623"/>
        <end position="642"/>
    </location>
</feature>
<dbReference type="OrthoDB" id="2504946at2759"/>
<keyword evidence="4" id="KW-0238">DNA-binding</keyword>
<accession>A0A180GHV5</accession>
<reference evidence="11" key="2">
    <citation type="submission" date="2016-05" db="EMBL/GenBank/DDBJ databases">
        <title>Comparative analysis highlights variable genome content of wheat rusts and divergence of the mating loci.</title>
        <authorList>
            <person name="Cuomo C.A."/>
            <person name="Bakkeren G."/>
            <person name="Szabo L."/>
            <person name="Khalil H."/>
            <person name="Joly D."/>
            <person name="Goldberg J."/>
            <person name="Young S."/>
            <person name="Zeng Q."/>
            <person name="Fellers J."/>
        </authorList>
    </citation>
    <scope>NUCLEOTIDE SEQUENCE [LARGE SCALE GENOMIC DNA]</scope>
    <source>
        <strain evidence="11">1-1 BBBD Race 1</strain>
    </source>
</reference>
<name>A0A180GHV5_PUCT1</name>
<dbReference type="Pfam" id="PF00270">
    <property type="entry name" value="DEAD"/>
    <property type="match status" value="1"/>
</dbReference>
<keyword evidence="13" id="KW-1185">Reference proteome</keyword>
<dbReference type="EC" id="5.6.2.4" evidence="7"/>
<dbReference type="Gene3D" id="3.40.50.300">
    <property type="entry name" value="P-loop containing nucleotide triphosphate hydrolases"/>
    <property type="match status" value="2"/>
</dbReference>
<dbReference type="GO" id="GO:0009378">
    <property type="term" value="F:four-way junction helicase activity"/>
    <property type="evidence" value="ECO:0007669"/>
    <property type="project" value="TreeGrafter"/>
</dbReference>
<dbReference type="PROSITE" id="PS51192">
    <property type="entry name" value="HELICASE_ATP_BIND_1"/>
    <property type="match status" value="1"/>
</dbReference>
<evidence type="ECO:0000256" key="6">
    <source>
        <dbReference type="ARBA" id="ARBA00034617"/>
    </source>
</evidence>
<dbReference type="GO" id="GO:0005694">
    <property type="term" value="C:chromosome"/>
    <property type="evidence" value="ECO:0007669"/>
    <property type="project" value="TreeGrafter"/>
</dbReference>
<evidence type="ECO:0000259" key="9">
    <source>
        <dbReference type="PROSITE" id="PS51192"/>
    </source>
</evidence>
<evidence type="ECO:0000259" key="10">
    <source>
        <dbReference type="PROSITE" id="PS51194"/>
    </source>
</evidence>
<protein>
    <recommendedName>
        <fullName evidence="7">DNA 3'-5' helicase</fullName>
        <ecNumber evidence="7">5.6.2.4</ecNumber>
    </recommendedName>
</protein>
<dbReference type="SMART" id="SM00487">
    <property type="entry name" value="DEXDc"/>
    <property type="match status" value="1"/>
</dbReference>
<dbReference type="InterPro" id="IPR027417">
    <property type="entry name" value="P-loop_NTPase"/>
</dbReference>
<dbReference type="SMART" id="SM00490">
    <property type="entry name" value="HELICc"/>
    <property type="match status" value="1"/>
</dbReference>
<keyword evidence="3" id="KW-0067">ATP-binding</keyword>
<evidence type="ECO:0000256" key="5">
    <source>
        <dbReference type="ARBA" id="ARBA00023235"/>
    </source>
</evidence>
<dbReference type="GO" id="GO:0000724">
    <property type="term" value="P:double-strand break repair via homologous recombination"/>
    <property type="evidence" value="ECO:0007669"/>
    <property type="project" value="TreeGrafter"/>
</dbReference>
<dbReference type="Proteomes" id="UP000005240">
    <property type="component" value="Unassembled WGS sequence"/>
</dbReference>
<dbReference type="InterPro" id="IPR011545">
    <property type="entry name" value="DEAD/DEAH_box_helicase_dom"/>
</dbReference>
<dbReference type="EnsemblFungi" id="PTTG_02629-t43_1">
    <property type="protein sequence ID" value="PTTG_02629-t43_1-p1"/>
    <property type="gene ID" value="PTTG_02629"/>
</dbReference>
<evidence type="ECO:0000256" key="7">
    <source>
        <dbReference type="ARBA" id="ARBA00034808"/>
    </source>
</evidence>
<gene>
    <name evidence="11" type="ORF">PTTG_02629</name>
</gene>
<evidence type="ECO:0000256" key="1">
    <source>
        <dbReference type="ARBA" id="ARBA00005446"/>
    </source>
</evidence>
<feature type="compositionally biased region" description="Basic and acidic residues" evidence="8">
    <location>
        <begin position="679"/>
        <end position="701"/>
    </location>
</feature>
<proteinExistence type="inferred from homology"/>
<keyword evidence="2" id="KW-0547">Nucleotide-binding</keyword>
<evidence type="ECO:0000256" key="2">
    <source>
        <dbReference type="ARBA" id="ARBA00022741"/>
    </source>
</evidence>
<evidence type="ECO:0000313" key="12">
    <source>
        <dbReference type="EnsemblFungi" id="PTTG_02629-t43_1-p1"/>
    </source>
</evidence>
<dbReference type="GO" id="GO:0003677">
    <property type="term" value="F:DNA binding"/>
    <property type="evidence" value="ECO:0007669"/>
    <property type="project" value="UniProtKB-KW"/>
</dbReference>
<feature type="domain" description="Helicase C-terminal" evidence="10">
    <location>
        <begin position="257"/>
        <end position="407"/>
    </location>
</feature>
<sequence length="721" mass="81389">MIKSEALERYNQEAKPLQVDTVANLLRGRNTFLLAATGFGKSRISEMYLNMLPKDRPRNTLGVVVVLNPLDALGDNQVAEKLAAGYTAINLTKPNFTNKACQDIQDGAYNFVYLSPEIFLDNQTFTDMYFSPEFQSKLALVVVDEAHMIYAWGLVESGQKKLKTIVRHQDFAAFRPFYGSLGGQLLTKNNAPLLLMSATCRPAAIAAIKKNLKLLDTHIDILRGELTRPEIRIIRMPMTASIQSCEDIMKVYGSKDDISEDQLVPSLIYTGTRHRTLKVLEALDQARETPHNHLDHRNSVARRYHACTGELDKQDVISDFVEGKVPIISCTLALGMGQNWKLVRQIVHIGRGDPSLICQMVGRCGRDGRPGLAILFVESNRPKGKNSVADFTPGQMQSDEDRMDALAITPVCLQVAFAMDNLIGYIPLDFDDPLYKAEVSREQQNGFAPCMCSNCMKDSAAALIQNLNKLNRENFTRYVLNQVALNVDLTLPAKRNYNTNRTGPRTNKHDRLRLQPLKSILHKDFQKFFREKISNPQSIVPTDFFGNDEVNAIITYFGQIQSESDLRRIIKGKALAGQLARLMETIETFRSGPMWSGTDSGVEIPEHKQTENLLDDASRRNNTRQLESSTPAKRTRNNTTANHETKETQSEPPIHTPNEKRPRKNAVSPEVLRQQQESAAERQRMKEEKSEKQRVEKENKARRLAAQAQIMSDVKKEYGWI</sequence>
<evidence type="ECO:0000256" key="4">
    <source>
        <dbReference type="ARBA" id="ARBA00023125"/>
    </source>
</evidence>
<dbReference type="Pfam" id="PF00271">
    <property type="entry name" value="Helicase_C"/>
    <property type="match status" value="1"/>
</dbReference>
<dbReference type="GO" id="GO:0005737">
    <property type="term" value="C:cytoplasm"/>
    <property type="evidence" value="ECO:0007669"/>
    <property type="project" value="TreeGrafter"/>
</dbReference>
<dbReference type="EMBL" id="ADAS02000073">
    <property type="protein sequence ID" value="OAV91902.1"/>
    <property type="molecule type" value="Genomic_DNA"/>
</dbReference>
<comment type="catalytic activity">
    <reaction evidence="6">
        <text>Couples ATP hydrolysis with the unwinding of duplex DNA by translocating in the 3'-5' direction.</text>
        <dbReference type="EC" id="5.6.2.4"/>
    </reaction>
</comment>
<dbReference type="PROSITE" id="PS51194">
    <property type="entry name" value="HELICASE_CTER"/>
    <property type="match status" value="1"/>
</dbReference>
<keyword evidence="5" id="KW-0413">Isomerase</keyword>
<dbReference type="GO" id="GO:0043138">
    <property type="term" value="F:3'-5' DNA helicase activity"/>
    <property type="evidence" value="ECO:0007669"/>
    <property type="project" value="UniProtKB-EC"/>
</dbReference>
<dbReference type="STRING" id="630390.A0A180GHV5"/>
<dbReference type="AlphaFoldDB" id="A0A180GHV5"/>
<reference evidence="12 13" key="3">
    <citation type="journal article" date="2017" name="G3 (Bethesda)">
        <title>Comparative analysis highlights variable genome content of wheat rusts and divergence of the mating loci.</title>
        <authorList>
            <person name="Cuomo C.A."/>
            <person name="Bakkeren G."/>
            <person name="Khalil H.B."/>
            <person name="Panwar V."/>
            <person name="Joly D."/>
            <person name="Linning R."/>
            <person name="Sakthikumar S."/>
            <person name="Song X."/>
            <person name="Adiconis X."/>
            <person name="Fan L."/>
            <person name="Goldberg J.M."/>
            <person name="Levin J.Z."/>
            <person name="Young S."/>
            <person name="Zeng Q."/>
            <person name="Anikster Y."/>
            <person name="Bruce M."/>
            <person name="Wang M."/>
            <person name="Yin C."/>
            <person name="McCallum B."/>
            <person name="Szabo L.J."/>
            <person name="Hulbert S."/>
            <person name="Chen X."/>
            <person name="Fellers J.P."/>
        </authorList>
    </citation>
    <scope>NUCLEOTIDE SEQUENCE</scope>
    <source>
        <strain evidence="12">isolate 1-1 / race 1 (BBBD)</strain>
        <strain evidence="13">Isolate 1-1 / race 1 (BBBD)</strain>
    </source>
</reference>
<dbReference type="GO" id="GO:0005524">
    <property type="term" value="F:ATP binding"/>
    <property type="evidence" value="ECO:0007669"/>
    <property type="project" value="UniProtKB-KW"/>
</dbReference>
<evidence type="ECO:0000313" key="11">
    <source>
        <dbReference type="EMBL" id="OAV91902.1"/>
    </source>
</evidence>
<comment type="similarity">
    <text evidence="1">Belongs to the helicase family. RecQ subfamily.</text>
</comment>
<evidence type="ECO:0000256" key="3">
    <source>
        <dbReference type="ARBA" id="ARBA00022840"/>
    </source>
</evidence>
<dbReference type="SUPFAM" id="SSF52540">
    <property type="entry name" value="P-loop containing nucleoside triphosphate hydrolases"/>
    <property type="match status" value="1"/>
</dbReference>
<feature type="domain" description="Helicase ATP-binding" evidence="9">
    <location>
        <begin position="22"/>
        <end position="218"/>
    </location>
</feature>
<dbReference type="InterPro" id="IPR001650">
    <property type="entry name" value="Helicase_C-like"/>
</dbReference>
<evidence type="ECO:0000256" key="8">
    <source>
        <dbReference type="SAM" id="MobiDB-lite"/>
    </source>
</evidence>
<dbReference type="PANTHER" id="PTHR13710">
    <property type="entry name" value="DNA HELICASE RECQ FAMILY MEMBER"/>
    <property type="match status" value="1"/>
</dbReference>
<reference evidence="12" key="4">
    <citation type="submission" date="2025-05" db="UniProtKB">
        <authorList>
            <consortium name="EnsemblFungi"/>
        </authorList>
    </citation>
    <scope>IDENTIFICATION</scope>
    <source>
        <strain evidence="12">isolate 1-1 / race 1 (BBBD)</strain>
    </source>
</reference>
<reference evidence="11" key="1">
    <citation type="submission" date="2009-11" db="EMBL/GenBank/DDBJ databases">
        <authorList>
            <consortium name="The Broad Institute Genome Sequencing Platform"/>
            <person name="Ward D."/>
            <person name="Feldgarden M."/>
            <person name="Earl A."/>
            <person name="Young S.K."/>
            <person name="Zeng Q."/>
            <person name="Koehrsen M."/>
            <person name="Alvarado L."/>
            <person name="Berlin A."/>
            <person name="Bochicchio J."/>
            <person name="Borenstein D."/>
            <person name="Chapman S.B."/>
            <person name="Chen Z."/>
            <person name="Engels R."/>
            <person name="Freedman E."/>
            <person name="Gellesch M."/>
            <person name="Goldberg J."/>
            <person name="Griggs A."/>
            <person name="Gujja S."/>
            <person name="Heilman E."/>
            <person name="Heiman D."/>
            <person name="Hepburn T."/>
            <person name="Howarth C."/>
            <person name="Jen D."/>
            <person name="Larson L."/>
            <person name="Lewis B."/>
            <person name="Mehta T."/>
            <person name="Park D."/>
            <person name="Pearson M."/>
            <person name="Roberts A."/>
            <person name="Saif S."/>
            <person name="Shea T."/>
            <person name="Shenoy N."/>
            <person name="Sisk P."/>
            <person name="Stolte C."/>
            <person name="Sykes S."/>
            <person name="Thomson T."/>
            <person name="Walk T."/>
            <person name="White J."/>
            <person name="Yandava C."/>
            <person name="Izard J."/>
            <person name="Baranova O.V."/>
            <person name="Blanton J.M."/>
            <person name="Tanner A.C."/>
            <person name="Dewhirst F.E."/>
            <person name="Haas B."/>
            <person name="Nusbaum C."/>
            <person name="Birren B."/>
        </authorList>
    </citation>
    <scope>NUCLEOTIDE SEQUENCE [LARGE SCALE GENOMIC DNA]</scope>
    <source>
        <strain evidence="11">1-1 BBBD Race 1</strain>
    </source>
</reference>
<dbReference type="VEuPathDB" id="FungiDB:PTTG_02629"/>
<organism evidence="11">
    <name type="scientific">Puccinia triticina (isolate 1-1 / race 1 (BBBD))</name>
    <name type="common">Brown leaf rust fungus</name>
    <dbReference type="NCBI Taxonomy" id="630390"/>
    <lineage>
        <taxon>Eukaryota</taxon>
        <taxon>Fungi</taxon>
        <taxon>Dikarya</taxon>
        <taxon>Basidiomycota</taxon>
        <taxon>Pucciniomycotina</taxon>
        <taxon>Pucciniomycetes</taxon>
        <taxon>Pucciniales</taxon>
        <taxon>Pucciniaceae</taxon>
        <taxon>Puccinia</taxon>
    </lineage>
</organism>